<proteinExistence type="predicted"/>
<evidence type="ECO:0000313" key="2">
    <source>
        <dbReference type="Proteomes" id="UP000202511"/>
    </source>
</evidence>
<dbReference type="KEGG" id="vg:23462053"/>
<evidence type="ECO:0000313" key="1">
    <source>
        <dbReference type="EMBL" id="AJF97136.1"/>
    </source>
</evidence>
<name>A0A0B5J8M2_9VIRU</name>
<reference evidence="1 2" key="1">
    <citation type="journal article" date="2015" name="Parasitol. Res.">
        <title>Viruses in close associations with free-living amoebae.</title>
        <authorList>
            <person name="Scheid P."/>
        </authorList>
    </citation>
    <scope>NUCLEOTIDE SEQUENCE [LARGE SCALE GENOMIC DNA]</scope>
    <source>
        <strain evidence="1">KlaHel</strain>
    </source>
</reference>
<sequence length="135" mass="14137">MEPNPFSQAAATAADDNAAASKHSIMPCCDIPQNSLGRGAECCVSAAHPAGASNLESAPADAWDLDQGVADKLVAGATNLRVYNFDDDVLGTTDIAAANNRLAASVYRTCARLGYHITGASERMPQTFYIEKTES</sequence>
<dbReference type="EMBL" id="KP136319">
    <property type="protein sequence ID" value="AJF97136.1"/>
    <property type="molecule type" value="Genomic_DNA"/>
</dbReference>
<dbReference type="Proteomes" id="UP000202511">
    <property type="component" value="Segment"/>
</dbReference>
<accession>A0A0B5J8M2</accession>
<organism evidence="1 2">
    <name type="scientific">Pandoravirus inopinatum</name>
    <dbReference type="NCBI Taxonomy" id="1605721"/>
    <lineage>
        <taxon>Viruses</taxon>
        <taxon>Pandoravirus</taxon>
    </lineage>
</organism>
<dbReference type="RefSeq" id="YP_009119371.1">
    <property type="nucleotide sequence ID" value="NC_026440.1"/>
</dbReference>
<dbReference type="GeneID" id="23462053"/>
<protein>
    <submittedName>
        <fullName evidence="1">Uncharacterized protein</fullName>
    </submittedName>
</protein>